<evidence type="ECO:0000256" key="4">
    <source>
        <dbReference type="ARBA" id="ARBA00023163"/>
    </source>
</evidence>
<dbReference type="RefSeq" id="WP_146663795.1">
    <property type="nucleotide sequence ID" value="NZ_CP019791.1"/>
</dbReference>
<proteinExistence type="inferred from homology"/>
<evidence type="ECO:0000256" key="1">
    <source>
        <dbReference type="ARBA" id="ARBA00010641"/>
    </source>
</evidence>
<dbReference type="GO" id="GO:0016987">
    <property type="term" value="F:sigma factor activity"/>
    <property type="evidence" value="ECO:0007669"/>
    <property type="project" value="UniProtKB-KW"/>
</dbReference>
<dbReference type="Gene3D" id="1.10.10.10">
    <property type="entry name" value="Winged helix-like DNA-binding domain superfamily/Winged helix DNA-binding domain"/>
    <property type="match status" value="1"/>
</dbReference>
<dbReference type="PANTHER" id="PTHR43133">
    <property type="entry name" value="RNA POLYMERASE ECF-TYPE SIGMA FACTO"/>
    <property type="match status" value="1"/>
</dbReference>
<dbReference type="Pfam" id="PF04542">
    <property type="entry name" value="Sigma70_r2"/>
    <property type="match status" value="1"/>
</dbReference>
<evidence type="ECO:0000313" key="7">
    <source>
        <dbReference type="EMBL" id="AQT70186.1"/>
    </source>
</evidence>
<keyword evidence="3" id="KW-0731">Sigma factor</keyword>
<dbReference type="AlphaFoldDB" id="A0A1U9NRN1"/>
<dbReference type="InterPro" id="IPR013325">
    <property type="entry name" value="RNA_pol_sigma_r2"/>
</dbReference>
<keyword evidence="4" id="KW-0804">Transcription</keyword>
<dbReference type="InterPro" id="IPR039425">
    <property type="entry name" value="RNA_pol_sigma-70-like"/>
</dbReference>
<evidence type="ECO:0000259" key="6">
    <source>
        <dbReference type="Pfam" id="PF08281"/>
    </source>
</evidence>
<sequence length="187" mass="21740">MQTETKIEHDFDSVVQQARTDAPALGRLYDRYHRPIYRFCMHRVNCRTAAEDIASTAWLAVARQIRTFDGTTETEFRRWLYAIAINQVNTYFRKKNSSKRRLKIVAQTAPDTADEPAVEQDFSAVHSAICQLKPICQTIVTLRFFEDMSFEEIAAIVGKRTATVRVMLHRSLKKLNRILENHYGEDR</sequence>
<comment type="similarity">
    <text evidence="1">Belongs to the sigma-70 factor family. ECF subfamily.</text>
</comment>
<dbReference type="GO" id="GO:0003677">
    <property type="term" value="F:DNA binding"/>
    <property type="evidence" value="ECO:0007669"/>
    <property type="project" value="InterPro"/>
</dbReference>
<dbReference type="GO" id="GO:0006352">
    <property type="term" value="P:DNA-templated transcription initiation"/>
    <property type="evidence" value="ECO:0007669"/>
    <property type="project" value="InterPro"/>
</dbReference>
<dbReference type="PANTHER" id="PTHR43133:SF57">
    <property type="entry name" value="RNA POLYMERASE SIGMA-70 FACTOR"/>
    <property type="match status" value="1"/>
</dbReference>
<organism evidence="7 8">
    <name type="scientific">Anaerohalosphaera lusitana</name>
    <dbReference type="NCBI Taxonomy" id="1936003"/>
    <lineage>
        <taxon>Bacteria</taxon>
        <taxon>Pseudomonadati</taxon>
        <taxon>Planctomycetota</taxon>
        <taxon>Phycisphaerae</taxon>
        <taxon>Sedimentisphaerales</taxon>
        <taxon>Anaerohalosphaeraceae</taxon>
        <taxon>Anaerohalosphaera</taxon>
    </lineage>
</organism>
<dbReference type="InterPro" id="IPR014284">
    <property type="entry name" value="RNA_pol_sigma-70_dom"/>
</dbReference>
<evidence type="ECO:0000256" key="2">
    <source>
        <dbReference type="ARBA" id="ARBA00023015"/>
    </source>
</evidence>
<dbReference type="CDD" id="cd06171">
    <property type="entry name" value="Sigma70_r4"/>
    <property type="match status" value="1"/>
</dbReference>
<dbReference type="SUPFAM" id="SSF88946">
    <property type="entry name" value="Sigma2 domain of RNA polymerase sigma factors"/>
    <property type="match status" value="1"/>
</dbReference>
<evidence type="ECO:0000256" key="3">
    <source>
        <dbReference type="ARBA" id="ARBA00023082"/>
    </source>
</evidence>
<evidence type="ECO:0000313" key="8">
    <source>
        <dbReference type="Proteomes" id="UP000189674"/>
    </source>
</evidence>
<dbReference type="Proteomes" id="UP000189674">
    <property type="component" value="Chromosome"/>
</dbReference>
<feature type="domain" description="RNA polymerase sigma-70 region 2" evidence="5">
    <location>
        <begin position="28"/>
        <end position="96"/>
    </location>
</feature>
<keyword evidence="8" id="KW-1185">Reference proteome</keyword>
<dbReference type="SUPFAM" id="SSF88659">
    <property type="entry name" value="Sigma3 and sigma4 domains of RNA polymerase sigma factors"/>
    <property type="match status" value="1"/>
</dbReference>
<dbReference type="EMBL" id="CP019791">
    <property type="protein sequence ID" value="AQT70186.1"/>
    <property type="molecule type" value="Genomic_DNA"/>
</dbReference>
<dbReference type="InterPro" id="IPR007627">
    <property type="entry name" value="RNA_pol_sigma70_r2"/>
</dbReference>
<dbReference type="InterPro" id="IPR036388">
    <property type="entry name" value="WH-like_DNA-bd_sf"/>
</dbReference>
<accession>A0A1U9NRN1</accession>
<dbReference type="InterPro" id="IPR013249">
    <property type="entry name" value="RNA_pol_sigma70_r4_t2"/>
</dbReference>
<protein>
    <submittedName>
        <fullName evidence="7">RNA polymerase sigma factor SigX</fullName>
    </submittedName>
</protein>
<dbReference type="STRING" id="1936003.STSP2_03391"/>
<gene>
    <name evidence="7" type="primary">sigX_2</name>
    <name evidence="7" type="ORF">STSP2_03391</name>
</gene>
<name>A0A1U9NRN1_9BACT</name>
<dbReference type="KEGG" id="alus:STSP2_03391"/>
<keyword evidence="2" id="KW-0805">Transcription regulation</keyword>
<dbReference type="InterPro" id="IPR013324">
    <property type="entry name" value="RNA_pol_sigma_r3/r4-like"/>
</dbReference>
<feature type="domain" description="RNA polymerase sigma factor 70 region 4 type 2" evidence="6">
    <location>
        <begin position="124"/>
        <end position="175"/>
    </location>
</feature>
<dbReference type="Gene3D" id="1.10.1740.10">
    <property type="match status" value="1"/>
</dbReference>
<dbReference type="OrthoDB" id="9780326at2"/>
<evidence type="ECO:0000259" key="5">
    <source>
        <dbReference type="Pfam" id="PF04542"/>
    </source>
</evidence>
<dbReference type="NCBIfam" id="TIGR02937">
    <property type="entry name" value="sigma70-ECF"/>
    <property type="match status" value="1"/>
</dbReference>
<dbReference type="Pfam" id="PF08281">
    <property type="entry name" value="Sigma70_r4_2"/>
    <property type="match status" value="1"/>
</dbReference>
<reference evidence="8" key="1">
    <citation type="submission" date="2017-02" db="EMBL/GenBank/DDBJ databases">
        <title>Comparative genomics and description of representatives of a novel lineage of planctomycetes thriving in anoxic sediments.</title>
        <authorList>
            <person name="Spring S."/>
            <person name="Bunk B."/>
            <person name="Sproer C."/>
        </authorList>
    </citation>
    <scope>NUCLEOTIDE SEQUENCE [LARGE SCALE GENOMIC DNA]</scope>
    <source>
        <strain evidence="8">ST-NAGAB-D1</strain>
    </source>
</reference>